<evidence type="ECO:0000313" key="6">
    <source>
        <dbReference type="Proteomes" id="UP000056255"/>
    </source>
</evidence>
<evidence type="ECO:0000313" key="4">
    <source>
        <dbReference type="EMBL" id="AKV81868.1"/>
    </source>
</evidence>
<dbReference type="AlphaFoldDB" id="A0A0K1SYH8"/>
<proteinExistence type="predicted"/>
<evidence type="ECO:0000313" key="7">
    <source>
        <dbReference type="Proteomes" id="UP000061362"/>
    </source>
</evidence>
<gene>
    <name evidence="1" type="ORF">MsedA_2270</name>
    <name evidence="2" type="ORF">MsedB_2272</name>
    <name evidence="3" type="ORF">MsedC_2270</name>
    <name evidence="4" type="ORF">MsedD_2271</name>
    <name evidence="5" type="ORF">MsedE_2273</name>
</gene>
<evidence type="ECO:0000313" key="8">
    <source>
        <dbReference type="Proteomes" id="UP000062398"/>
    </source>
</evidence>
<dbReference type="EMBL" id="CP012174">
    <property type="protein sequence ID" value="AKV79623.1"/>
    <property type="molecule type" value="Genomic_DNA"/>
</dbReference>
<dbReference type="Proteomes" id="UP000062398">
    <property type="component" value="Chromosome"/>
</dbReference>
<dbReference type="Proteomes" id="UP000056255">
    <property type="component" value="Chromosome"/>
</dbReference>
<evidence type="ECO:0000313" key="1">
    <source>
        <dbReference type="EMBL" id="AKV75134.1"/>
    </source>
</evidence>
<dbReference type="EMBL" id="CP012175">
    <property type="protein sequence ID" value="AKV81868.1"/>
    <property type="molecule type" value="Genomic_DNA"/>
</dbReference>
<dbReference type="PATRIC" id="fig|43687.5.peg.2376"/>
<evidence type="ECO:0000313" key="9">
    <source>
        <dbReference type="Proteomes" id="UP000062475"/>
    </source>
</evidence>
<name>A0A0K1SYH8_9CREN</name>
<sequence length="134" mass="15693">MMDGEQKIRDVLVKFEEIIENHSNNLNQLENLVAINRPDIERCHRIVKRIRRTRKELYDGLKIIIEYYPSLKDEKVKQETLGIVSYLNLIGFTDEMQLLKSAEDLLKRAGVSLDIETDLTQLEELVKMTSKLSF</sequence>
<accession>A0A0K1SYH8</accession>
<dbReference type="Proteomes" id="UP000061362">
    <property type="component" value="Chromosome"/>
</dbReference>
<evidence type="ECO:0000313" key="5">
    <source>
        <dbReference type="EMBL" id="AKV84103.1"/>
    </source>
</evidence>
<evidence type="ECO:0000313" key="10">
    <source>
        <dbReference type="Proteomes" id="UP000068832"/>
    </source>
</evidence>
<reference evidence="7 8" key="1">
    <citation type="journal article" date="2015" name="Genome Announc.">
        <title>Complete Genome Sequences of Evolved Arsenate-Resistant Metallosphaera sedula Strains.</title>
        <authorList>
            <person name="Ai C."/>
            <person name="McCarthy S."/>
            <person name="Schackwitz W."/>
            <person name="Martin J."/>
            <person name="Lipzen A."/>
            <person name="Blum P."/>
        </authorList>
    </citation>
    <scope>NUCLEOTIDE SEQUENCE [LARGE SCALE GENOMIC DNA]</scope>
    <source>
        <strain evidence="3 8">ARS120-1</strain>
        <strain evidence="4 7">ARS120-2</strain>
        <strain evidence="1 10">ARS50-1</strain>
        <strain evidence="2 9">ARS50-2</strain>
    </source>
</reference>
<dbReference type="EMBL" id="CP012176">
    <property type="protein sequence ID" value="AKV84103.1"/>
    <property type="molecule type" value="Genomic_DNA"/>
</dbReference>
<dbReference type="EMBL" id="CP012172">
    <property type="protein sequence ID" value="AKV75134.1"/>
    <property type="molecule type" value="Genomic_DNA"/>
</dbReference>
<evidence type="ECO:0000313" key="2">
    <source>
        <dbReference type="EMBL" id="AKV77372.1"/>
    </source>
</evidence>
<protein>
    <submittedName>
        <fullName evidence="3">Uncharacterized protein</fullName>
    </submittedName>
</protein>
<organism evidence="3 8">
    <name type="scientific">Metallosphaera sedula</name>
    <dbReference type="NCBI Taxonomy" id="43687"/>
    <lineage>
        <taxon>Archaea</taxon>
        <taxon>Thermoproteota</taxon>
        <taxon>Thermoprotei</taxon>
        <taxon>Sulfolobales</taxon>
        <taxon>Sulfolobaceae</taxon>
        <taxon>Metallosphaera</taxon>
    </lineage>
</organism>
<evidence type="ECO:0000313" key="3">
    <source>
        <dbReference type="EMBL" id="AKV79623.1"/>
    </source>
</evidence>
<reference evidence="5 6" key="2">
    <citation type="submission" date="2015-07" db="EMBL/GenBank/DDBJ databases">
        <title>Physiological, transcriptional responses and genome re-sequencing of acid resistant extremely thermoacidophilic Metallosphaera sedula SARC-M1.</title>
        <authorList>
            <person name="Ai C."/>
            <person name="McCarthy S."/>
            <person name="Eckrich V."/>
            <person name="Rudrappa D."/>
            <person name="Qiu G."/>
            <person name="Blum P."/>
        </authorList>
    </citation>
    <scope>NUCLEOTIDE SEQUENCE [LARGE SCALE GENOMIC DNA]</scope>
    <source>
        <strain evidence="5 6">SARC-M1</strain>
    </source>
</reference>
<dbReference type="Proteomes" id="UP000062475">
    <property type="component" value="Chromosome"/>
</dbReference>
<dbReference type="Proteomes" id="UP000068832">
    <property type="component" value="Chromosome"/>
</dbReference>
<dbReference type="EMBL" id="CP012173">
    <property type="protein sequence ID" value="AKV77372.1"/>
    <property type="molecule type" value="Genomic_DNA"/>
</dbReference>